<feature type="compositionally biased region" description="Basic and acidic residues" evidence="1">
    <location>
        <begin position="83"/>
        <end position="93"/>
    </location>
</feature>
<keyword evidence="4" id="KW-1185">Reference proteome</keyword>
<evidence type="ECO:0000313" key="3">
    <source>
        <dbReference type="EMBL" id="MFG6463590.1"/>
    </source>
</evidence>
<dbReference type="RefSeq" id="WP_394512731.1">
    <property type="nucleotide sequence ID" value="NZ_JBIGHX010000007.1"/>
</dbReference>
<reference evidence="3 4" key="1">
    <citation type="submission" date="2024-08" db="EMBL/GenBank/DDBJ databases">
        <authorList>
            <person name="Lu H."/>
        </authorList>
    </citation>
    <scope>NUCLEOTIDE SEQUENCE [LARGE SCALE GENOMIC DNA]</scope>
    <source>
        <strain evidence="3 4">DXS20W</strain>
    </source>
</reference>
<evidence type="ECO:0000313" key="4">
    <source>
        <dbReference type="Proteomes" id="UP001606302"/>
    </source>
</evidence>
<name>A0ABW7GPB5_9BURK</name>
<dbReference type="Proteomes" id="UP001606302">
    <property type="component" value="Unassembled WGS sequence"/>
</dbReference>
<dbReference type="EMBL" id="JBIGHX010000007">
    <property type="protein sequence ID" value="MFG6463590.1"/>
    <property type="molecule type" value="Genomic_DNA"/>
</dbReference>
<feature type="region of interest" description="Disordered" evidence="1">
    <location>
        <begin position="53"/>
        <end position="106"/>
    </location>
</feature>
<proteinExistence type="predicted"/>
<evidence type="ECO:0000256" key="1">
    <source>
        <dbReference type="SAM" id="MobiDB-lite"/>
    </source>
</evidence>
<sequence>MTSSRPVAVSVLLAATVHAAVLGWGAMSLHGQAGSAVAGGSPLQARVMLEAPTPAPPVAQGPSAAAPESLEDKAPAAPPTRTGGDEADARPPRFAETPGDVGMPDAPMPADGVQVRAFLRLDEAGRPTDIATATWPADAAHAFGDQFKRALEGSRFEPEPATARRCLQMDFEAGTGQPRWSWVPGQEASAARCLGARAGSAKVITLP</sequence>
<feature type="signal peptide" evidence="2">
    <location>
        <begin position="1"/>
        <end position="19"/>
    </location>
</feature>
<feature type="chain" id="PRO_5046992231" description="TonB C-terminal domain-containing protein" evidence="2">
    <location>
        <begin position="20"/>
        <end position="207"/>
    </location>
</feature>
<protein>
    <recommendedName>
        <fullName evidence="5">TonB C-terminal domain-containing protein</fullName>
    </recommendedName>
</protein>
<evidence type="ECO:0008006" key="5">
    <source>
        <dbReference type="Google" id="ProtNLM"/>
    </source>
</evidence>
<comment type="caution">
    <text evidence="3">The sequence shown here is derived from an EMBL/GenBank/DDBJ whole genome shotgun (WGS) entry which is preliminary data.</text>
</comment>
<keyword evidence="2" id="KW-0732">Signal</keyword>
<organism evidence="3 4">
    <name type="scientific">Pelomonas lactea</name>
    <dbReference type="NCBI Taxonomy" id="3299030"/>
    <lineage>
        <taxon>Bacteria</taxon>
        <taxon>Pseudomonadati</taxon>
        <taxon>Pseudomonadota</taxon>
        <taxon>Betaproteobacteria</taxon>
        <taxon>Burkholderiales</taxon>
        <taxon>Sphaerotilaceae</taxon>
        <taxon>Roseateles</taxon>
    </lineage>
</organism>
<evidence type="ECO:0000256" key="2">
    <source>
        <dbReference type="SAM" id="SignalP"/>
    </source>
</evidence>
<gene>
    <name evidence="3" type="ORF">ACG04Q_18595</name>
</gene>
<accession>A0ABW7GPB5</accession>